<dbReference type="Proteomes" id="UP000309788">
    <property type="component" value="Unassembled WGS sequence"/>
</dbReference>
<comment type="catalytic activity">
    <reaction evidence="13">
        <text>2 D-alanine + ATP = D-alanyl-D-alanine + ADP + phosphate + H(+)</text>
        <dbReference type="Rhea" id="RHEA:11224"/>
        <dbReference type="ChEBI" id="CHEBI:15378"/>
        <dbReference type="ChEBI" id="CHEBI:30616"/>
        <dbReference type="ChEBI" id="CHEBI:43474"/>
        <dbReference type="ChEBI" id="CHEBI:57416"/>
        <dbReference type="ChEBI" id="CHEBI:57822"/>
        <dbReference type="ChEBI" id="CHEBI:456216"/>
        <dbReference type="EC" id="6.3.2.4"/>
    </reaction>
</comment>
<dbReference type="EC" id="6.3.2.4" evidence="5"/>
<evidence type="ECO:0000256" key="11">
    <source>
        <dbReference type="ARBA" id="ARBA00022984"/>
    </source>
</evidence>
<dbReference type="GO" id="GO:0071555">
    <property type="term" value="P:cell wall organization"/>
    <property type="evidence" value="ECO:0007669"/>
    <property type="project" value="UniProtKB-KW"/>
</dbReference>
<evidence type="ECO:0000256" key="10">
    <source>
        <dbReference type="ARBA" id="ARBA00022960"/>
    </source>
</evidence>
<dbReference type="Pfam" id="PF01820">
    <property type="entry name" value="Dala_Dala_lig_N"/>
    <property type="match status" value="1"/>
</dbReference>
<gene>
    <name evidence="16" type="ORF">FEM55_13340</name>
</gene>
<evidence type="ECO:0000313" key="17">
    <source>
        <dbReference type="Proteomes" id="UP000309788"/>
    </source>
</evidence>
<keyword evidence="7 16" id="KW-0436">Ligase</keyword>
<dbReference type="RefSeq" id="WP_138281869.1">
    <property type="nucleotide sequence ID" value="NZ_BMGE01000003.1"/>
</dbReference>
<dbReference type="GO" id="GO:0005524">
    <property type="term" value="F:ATP binding"/>
    <property type="evidence" value="ECO:0007669"/>
    <property type="project" value="UniProtKB-UniRule"/>
</dbReference>
<evidence type="ECO:0000256" key="3">
    <source>
        <dbReference type="ARBA" id="ARBA00004496"/>
    </source>
</evidence>
<dbReference type="EMBL" id="VCEI01000025">
    <property type="protein sequence ID" value="TLU91760.1"/>
    <property type="molecule type" value="Genomic_DNA"/>
</dbReference>
<protein>
    <recommendedName>
        <fullName evidence="5">D-alanine--D-alanine ligase</fullName>
        <ecNumber evidence="5">6.3.2.4</ecNumber>
    </recommendedName>
</protein>
<evidence type="ECO:0000313" key="16">
    <source>
        <dbReference type="EMBL" id="TLU91760.1"/>
    </source>
</evidence>
<evidence type="ECO:0000256" key="14">
    <source>
        <dbReference type="PROSITE-ProRule" id="PRU00409"/>
    </source>
</evidence>
<evidence type="ECO:0000256" key="8">
    <source>
        <dbReference type="ARBA" id="ARBA00022741"/>
    </source>
</evidence>
<keyword evidence="17" id="KW-1185">Reference proteome</keyword>
<dbReference type="InterPro" id="IPR011127">
    <property type="entry name" value="Dala_Dala_lig_N"/>
</dbReference>
<evidence type="ECO:0000256" key="9">
    <source>
        <dbReference type="ARBA" id="ARBA00022840"/>
    </source>
</evidence>
<proteinExistence type="inferred from homology"/>
<organism evidence="16 17">
    <name type="scientific">Dyadobacter sediminis</name>
    <dbReference type="NCBI Taxonomy" id="1493691"/>
    <lineage>
        <taxon>Bacteria</taxon>
        <taxon>Pseudomonadati</taxon>
        <taxon>Bacteroidota</taxon>
        <taxon>Cytophagia</taxon>
        <taxon>Cytophagales</taxon>
        <taxon>Spirosomataceae</taxon>
        <taxon>Dyadobacter</taxon>
    </lineage>
</organism>
<dbReference type="PANTHER" id="PTHR23132">
    <property type="entry name" value="D-ALANINE--D-ALANINE LIGASE"/>
    <property type="match status" value="1"/>
</dbReference>
<comment type="cofactor">
    <cofactor evidence="2">
        <name>Mg(2+)</name>
        <dbReference type="ChEBI" id="CHEBI:18420"/>
    </cofactor>
</comment>
<keyword evidence="8 14" id="KW-0547">Nucleotide-binding</keyword>
<dbReference type="InterPro" id="IPR011761">
    <property type="entry name" value="ATP-grasp"/>
</dbReference>
<dbReference type="GO" id="GO:0005737">
    <property type="term" value="C:cytoplasm"/>
    <property type="evidence" value="ECO:0007669"/>
    <property type="project" value="UniProtKB-SubCell"/>
</dbReference>
<dbReference type="InterPro" id="IPR011095">
    <property type="entry name" value="Dala_Dala_lig_C"/>
</dbReference>
<dbReference type="SUPFAM" id="SSF52440">
    <property type="entry name" value="PreATP-grasp domain"/>
    <property type="match status" value="1"/>
</dbReference>
<dbReference type="Gene3D" id="3.30.1490.20">
    <property type="entry name" value="ATP-grasp fold, A domain"/>
    <property type="match status" value="1"/>
</dbReference>
<dbReference type="AlphaFoldDB" id="A0A5R9KAC1"/>
<evidence type="ECO:0000256" key="2">
    <source>
        <dbReference type="ARBA" id="ARBA00001946"/>
    </source>
</evidence>
<evidence type="ECO:0000256" key="5">
    <source>
        <dbReference type="ARBA" id="ARBA00012216"/>
    </source>
</evidence>
<dbReference type="GO" id="GO:0008716">
    <property type="term" value="F:D-alanine-D-alanine ligase activity"/>
    <property type="evidence" value="ECO:0007669"/>
    <property type="project" value="UniProtKB-EC"/>
</dbReference>
<keyword evidence="10" id="KW-0133">Cell shape</keyword>
<comment type="caution">
    <text evidence="16">The sequence shown here is derived from an EMBL/GenBank/DDBJ whole genome shotgun (WGS) entry which is preliminary data.</text>
</comment>
<dbReference type="InterPro" id="IPR000291">
    <property type="entry name" value="D-Ala_lig_Van_CS"/>
</dbReference>
<dbReference type="Gene3D" id="3.40.50.20">
    <property type="match status" value="1"/>
</dbReference>
<evidence type="ECO:0000256" key="4">
    <source>
        <dbReference type="ARBA" id="ARBA00010871"/>
    </source>
</evidence>
<reference evidence="16 17" key="1">
    <citation type="submission" date="2019-05" db="EMBL/GenBank/DDBJ databases">
        <authorList>
            <person name="Qu J.-H."/>
        </authorList>
    </citation>
    <scope>NUCLEOTIDE SEQUENCE [LARGE SCALE GENOMIC DNA]</scope>
    <source>
        <strain evidence="16 17">Z12</strain>
    </source>
</reference>
<sequence>MRIGIFFGGPSREREISFAGGKTAFEYLDKSLFEPVPIFVDSFGRFVRIQEDLMYASEIRDFYPAKNHFQDGFRTYIESFPTLENEPLPPETGVLISPSEFKQHFDFAFLAMHGPDCEDGAIQGLLEWYKIPYSGPGLMGSAVGIDKILQNEMIALVNAQQKKSWTLRFDQWVPNEYALLFQVLKKHLGLPLVIKAPHQGSSIGVAIVKEDSLEEFVYAVNQCFFQVELESTTWNAMDPAQKQAWGQKMANLDEGIGFPVLFHGQTVFHPAALIAELDTYFLQDEATAFISSANAEDQVLVEEFIEGQEFSCGCIQFDNGKPLALPPSEVIKMVRVFDFNAKYKPGASRKRIPVDTTLEINQEIQRVIADVFQQLGINVCVRIDGFLTPEGTIVLHDPNTIPGMSPTSFIFKQMAEIGLNVTQALTYLIRQSLRERIRSGKHTWQLRSLLASLDEKIRQHNSVLKPKELIVFESTDEQYAAARLKYGSMHAAGKSVPVPVLHAKDGKYYKLTNPLMFKEFVADIEDLLHAERHALLTETSRKAAEITSFYGGNPDFGISVYTSLTELEGSVL</sequence>
<keyword evidence="12" id="KW-0961">Cell wall biogenesis/degradation</keyword>
<keyword evidence="11" id="KW-0573">Peptidoglycan synthesis</keyword>
<dbReference type="Gene3D" id="3.30.470.20">
    <property type="entry name" value="ATP-grasp fold, B domain"/>
    <property type="match status" value="1"/>
</dbReference>
<dbReference type="OrthoDB" id="9813261at2"/>
<dbReference type="Pfam" id="PF07478">
    <property type="entry name" value="Dala_Dala_lig_C"/>
    <property type="match status" value="1"/>
</dbReference>
<dbReference type="PROSITE" id="PS00843">
    <property type="entry name" value="DALA_DALA_LIGASE_1"/>
    <property type="match status" value="1"/>
</dbReference>
<dbReference type="PANTHER" id="PTHR23132:SF23">
    <property type="entry name" value="D-ALANINE--D-ALANINE LIGASE B"/>
    <property type="match status" value="1"/>
</dbReference>
<dbReference type="SUPFAM" id="SSF56059">
    <property type="entry name" value="Glutathione synthetase ATP-binding domain-like"/>
    <property type="match status" value="1"/>
</dbReference>
<accession>A0A5R9KAC1</accession>
<comment type="cofactor">
    <cofactor evidence="1">
        <name>Mn(2+)</name>
        <dbReference type="ChEBI" id="CHEBI:29035"/>
    </cofactor>
</comment>
<evidence type="ECO:0000256" key="6">
    <source>
        <dbReference type="ARBA" id="ARBA00022490"/>
    </source>
</evidence>
<dbReference type="GO" id="GO:0009252">
    <property type="term" value="P:peptidoglycan biosynthetic process"/>
    <property type="evidence" value="ECO:0007669"/>
    <property type="project" value="UniProtKB-KW"/>
</dbReference>
<evidence type="ECO:0000256" key="13">
    <source>
        <dbReference type="ARBA" id="ARBA00047614"/>
    </source>
</evidence>
<dbReference type="InterPro" id="IPR013815">
    <property type="entry name" value="ATP_grasp_subdomain_1"/>
</dbReference>
<keyword evidence="9 14" id="KW-0067">ATP-binding</keyword>
<dbReference type="GO" id="GO:0046872">
    <property type="term" value="F:metal ion binding"/>
    <property type="evidence" value="ECO:0007669"/>
    <property type="project" value="InterPro"/>
</dbReference>
<evidence type="ECO:0000256" key="7">
    <source>
        <dbReference type="ARBA" id="ARBA00022598"/>
    </source>
</evidence>
<evidence type="ECO:0000256" key="12">
    <source>
        <dbReference type="ARBA" id="ARBA00023316"/>
    </source>
</evidence>
<name>A0A5R9KAC1_9BACT</name>
<evidence type="ECO:0000256" key="1">
    <source>
        <dbReference type="ARBA" id="ARBA00001936"/>
    </source>
</evidence>
<dbReference type="GO" id="GO:0008360">
    <property type="term" value="P:regulation of cell shape"/>
    <property type="evidence" value="ECO:0007669"/>
    <property type="project" value="UniProtKB-KW"/>
</dbReference>
<dbReference type="PROSITE" id="PS50975">
    <property type="entry name" value="ATP_GRASP"/>
    <property type="match status" value="1"/>
</dbReference>
<feature type="domain" description="ATP-grasp" evidence="15">
    <location>
        <begin position="221"/>
        <end position="430"/>
    </location>
</feature>
<evidence type="ECO:0000259" key="15">
    <source>
        <dbReference type="PROSITE" id="PS50975"/>
    </source>
</evidence>
<dbReference type="InterPro" id="IPR016185">
    <property type="entry name" value="PreATP-grasp_dom_sf"/>
</dbReference>
<comment type="subcellular location">
    <subcellularLocation>
        <location evidence="3">Cytoplasm</location>
    </subcellularLocation>
</comment>
<keyword evidence="6" id="KW-0963">Cytoplasm</keyword>
<comment type="similarity">
    <text evidence="4">Belongs to the D-alanine--D-alanine ligase family.</text>
</comment>